<evidence type="ECO:0000256" key="1">
    <source>
        <dbReference type="ARBA" id="ARBA00022801"/>
    </source>
</evidence>
<evidence type="ECO:0000313" key="5">
    <source>
        <dbReference type="Proteomes" id="UP000242520"/>
    </source>
</evidence>
<sequence length="262" mass="30361">MNNKMKGESMFKNNFIIIKINKKYLFIILIIILSSIIFILKNYISTFKPQTFLCSTVVIDPGHGGIDPGTSYNKLLEKDINLDVSLKIKKILENKITNVIMTREKDISLENKSKLNSSRYKKDLDARKNIINKNKANAFVSIHTNSNPDYTPDRGIIIFYYKNSYESKYLAEKIAKSINNNVYKKFLNSNIKTRLLPQNFYILRTTKSPGVLIEIGFITNYYDRKLLKNEKYKQQIAIAISNGIIKYLNELDNSKIQLVNSY</sequence>
<keyword evidence="2" id="KW-0812">Transmembrane</keyword>
<accession>A0A1M5P4S9</accession>
<name>A0A1M5P4S9_9FIRM</name>
<proteinExistence type="predicted"/>
<dbReference type="CDD" id="cd02696">
    <property type="entry name" value="MurNAc-LAA"/>
    <property type="match status" value="1"/>
</dbReference>
<protein>
    <submittedName>
        <fullName evidence="4">N-acetylmuramoyl-L-alanine amidase</fullName>
    </submittedName>
</protein>
<dbReference type="SMART" id="SM00646">
    <property type="entry name" value="Ami_3"/>
    <property type="match status" value="1"/>
</dbReference>
<feature type="transmembrane region" description="Helical" evidence="2">
    <location>
        <begin position="24"/>
        <end position="44"/>
    </location>
</feature>
<keyword evidence="2" id="KW-0472">Membrane</keyword>
<dbReference type="InterPro" id="IPR002508">
    <property type="entry name" value="MurNAc-LAA_cat"/>
</dbReference>
<dbReference type="PANTHER" id="PTHR30404:SF0">
    <property type="entry name" value="N-ACETYLMURAMOYL-L-ALANINE AMIDASE AMIC"/>
    <property type="match status" value="1"/>
</dbReference>
<dbReference type="OrthoDB" id="9806267at2"/>
<reference evidence="5" key="1">
    <citation type="submission" date="2016-11" db="EMBL/GenBank/DDBJ databases">
        <authorList>
            <person name="Varghese N."/>
            <person name="Submissions S."/>
        </authorList>
    </citation>
    <scope>NUCLEOTIDE SEQUENCE [LARGE SCALE GENOMIC DNA]</scope>
    <source>
        <strain evidence="5">DSM 15285</strain>
    </source>
</reference>
<evidence type="ECO:0000256" key="2">
    <source>
        <dbReference type="SAM" id="Phobius"/>
    </source>
</evidence>
<keyword evidence="5" id="KW-1185">Reference proteome</keyword>
<feature type="domain" description="MurNAc-LAA" evidence="3">
    <location>
        <begin position="128"/>
        <end position="245"/>
    </location>
</feature>
<dbReference type="Gene3D" id="3.40.630.40">
    <property type="entry name" value="Zn-dependent exopeptidases"/>
    <property type="match status" value="1"/>
</dbReference>
<evidence type="ECO:0000259" key="3">
    <source>
        <dbReference type="SMART" id="SM00646"/>
    </source>
</evidence>
<dbReference type="PANTHER" id="PTHR30404">
    <property type="entry name" value="N-ACETYLMURAMOYL-L-ALANINE AMIDASE"/>
    <property type="match status" value="1"/>
</dbReference>
<organism evidence="4 5">
    <name type="scientific">Tepidibacter thalassicus DSM 15285</name>
    <dbReference type="NCBI Taxonomy" id="1123350"/>
    <lineage>
        <taxon>Bacteria</taxon>
        <taxon>Bacillati</taxon>
        <taxon>Bacillota</taxon>
        <taxon>Clostridia</taxon>
        <taxon>Peptostreptococcales</taxon>
        <taxon>Peptostreptococcaceae</taxon>
        <taxon>Tepidibacter</taxon>
    </lineage>
</organism>
<dbReference type="STRING" id="1123350.SAMN02744040_00362"/>
<dbReference type="Proteomes" id="UP000242520">
    <property type="component" value="Unassembled WGS sequence"/>
</dbReference>
<gene>
    <name evidence="4" type="ORF">SAMN02744040_00362</name>
</gene>
<evidence type="ECO:0000313" key="4">
    <source>
        <dbReference type="EMBL" id="SHG96203.1"/>
    </source>
</evidence>
<dbReference type="GO" id="GO:0030288">
    <property type="term" value="C:outer membrane-bounded periplasmic space"/>
    <property type="evidence" value="ECO:0007669"/>
    <property type="project" value="TreeGrafter"/>
</dbReference>
<dbReference type="GO" id="GO:0009253">
    <property type="term" value="P:peptidoglycan catabolic process"/>
    <property type="evidence" value="ECO:0007669"/>
    <property type="project" value="InterPro"/>
</dbReference>
<dbReference type="SUPFAM" id="SSF53187">
    <property type="entry name" value="Zn-dependent exopeptidases"/>
    <property type="match status" value="1"/>
</dbReference>
<keyword evidence="2" id="KW-1133">Transmembrane helix</keyword>
<dbReference type="EMBL" id="FQXH01000005">
    <property type="protein sequence ID" value="SHG96203.1"/>
    <property type="molecule type" value="Genomic_DNA"/>
</dbReference>
<keyword evidence="1" id="KW-0378">Hydrolase</keyword>
<dbReference type="InterPro" id="IPR050695">
    <property type="entry name" value="N-acetylmuramoyl_amidase_3"/>
</dbReference>
<dbReference type="GO" id="GO:0008745">
    <property type="term" value="F:N-acetylmuramoyl-L-alanine amidase activity"/>
    <property type="evidence" value="ECO:0007669"/>
    <property type="project" value="InterPro"/>
</dbReference>
<dbReference type="AlphaFoldDB" id="A0A1M5P4S9"/>
<dbReference type="RefSeq" id="WP_084601884.1">
    <property type="nucleotide sequence ID" value="NZ_FQXH01000005.1"/>
</dbReference>
<dbReference type="Pfam" id="PF01520">
    <property type="entry name" value="Amidase_3"/>
    <property type="match status" value="1"/>
</dbReference>